<dbReference type="PROSITE" id="PS51257">
    <property type="entry name" value="PROKAR_LIPOPROTEIN"/>
    <property type="match status" value="1"/>
</dbReference>
<dbReference type="KEGG" id="cgn:OK18_18380"/>
<organism evidence="1 2">
    <name type="scientific">Chryseobacterium gallinarum</name>
    <dbReference type="NCBI Taxonomy" id="1324352"/>
    <lineage>
        <taxon>Bacteria</taxon>
        <taxon>Pseudomonadati</taxon>
        <taxon>Bacteroidota</taxon>
        <taxon>Flavobacteriia</taxon>
        <taxon>Flavobacteriales</taxon>
        <taxon>Weeksellaceae</taxon>
        <taxon>Chryseobacterium group</taxon>
        <taxon>Chryseobacterium</taxon>
    </lineage>
</organism>
<evidence type="ECO:0000313" key="2">
    <source>
        <dbReference type="Proteomes" id="UP000035213"/>
    </source>
</evidence>
<dbReference type="STRING" id="1324352.OK18_18380"/>
<dbReference type="AlphaFoldDB" id="A0A0G3M8K5"/>
<accession>A0A0G3M8K5</accession>
<proteinExistence type="predicted"/>
<evidence type="ECO:0008006" key="3">
    <source>
        <dbReference type="Google" id="ProtNLM"/>
    </source>
</evidence>
<dbReference type="EMBL" id="CP009928">
    <property type="protein sequence ID" value="AKK74308.1"/>
    <property type="molecule type" value="Genomic_DNA"/>
</dbReference>
<dbReference type="PATRIC" id="fig|1324352.5.peg.3850"/>
<dbReference type="Proteomes" id="UP000035213">
    <property type="component" value="Chromosome"/>
</dbReference>
<protein>
    <recommendedName>
        <fullName evidence="3">Lipoprotein</fullName>
    </recommendedName>
</protein>
<evidence type="ECO:0000313" key="1">
    <source>
        <dbReference type="EMBL" id="AKK74308.1"/>
    </source>
</evidence>
<gene>
    <name evidence="1" type="ORF">OK18_18380</name>
</gene>
<sequence length="124" mass="14626">MKVKTFHKMKKYIIMSFLTSVFTLLGCKNSNSKIYSGSPEFSAFERSSKVNLEKLNQIYEGNFERIFKMKISSTNDVFHKTVFVQKKIYNIGFFHQDDKLGKEGRIWYLMKIDPNTGEILEFKE</sequence>
<name>A0A0G3M8K5_CHRGL</name>
<reference evidence="1 2" key="1">
    <citation type="submission" date="2014-11" db="EMBL/GenBank/DDBJ databases">
        <authorList>
            <person name="Park G.-S."/>
            <person name="Hong S.-J."/>
            <person name="Jung B.K."/>
            <person name="Khan A.R."/>
            <person name="Kwak Y."/>
            <person name="Shin J.-H."/>
        </authorList>
    </citation>
    <scope>NUCLEOTIDE SEQUENCE [LARGE SCALE GENOMIC DNA]</scope>
    <source>
        <strain evidence="1 2">DSM 27622</strain>
    </source>
</reference>